<dbReference type="InterPro" id="IPR051751">
    <property type="entry name" value="Immunoreceptor_sig_adapters"/>
</dbReference>
<proteinExistence type="predicted"/>
<dbReference type="Pfam" id="PF00017">
    <property type="entry name" value="SH2"/>
    <property type="match status" value="1"/>
</dbReference>
<dbReference type="InterPro" id="IPR036860">
    <property type="entry name" value="SH2_dom_sf"/>
</dbReference>
<dbReference type="Gene3D" id="3.30.505.10">
    <property type="entry name" value="SH2 domain"/>
    <property type="match status" value="1"/>
</dbReference>
<dbReference type="GO" id="GO:0007169">
    <property type="term" value="P:cell surface receptor protein tyrosine kinase signaling pathway"/>
    <property type="evidence" value="ECO:0000318"/>
    <property type="project" value="GO_Central"/>
</dbReference>
<evidence type="ECO:0000313" key="6">
    <source>
        <dbReference type="Proteomes" id="UP000001646"/>
    </source>
</evidence>
<dbReference type="HOGENOM" id="CLU_040430_0_0_1"/>
<dbReference type="Bgee" id="ENSACAG00000015930">
    <property type="expression patterns" value="Expressed in adrenal gland and 8 other cell types or tissues"/>
</dbReference>
<dbReference type="PANTHER" id="PTHR14098:SF1">
    <property type="entry name" value="LYMPHOCYTE CYTOSOLIC PROTEIN 2"/>
    <property type="match status" value="1"/>
</dbReference>
<evidence type="ECO:0000256" key="3">
    <source>
        <dbReference type="SAM" id="MobiDB-lite"/>
    </source>
</evidence>
<dbReference type="InParanoid" id="G1KRV5"/>
<dbReference type="STRING" id="28377.ENSACAP00000015661"/>
<protein>
    <recommendedName>
        <fullName evidence="4">SH2 domain-containing protein</fullName>
    </recommendedName>
</protein>
<keyword evidence="1 2" id="KW-0727">SH2 domain</keyword>
<dbReference type="SMART" id="SM00252">
    <property type="entry name" value="SH2"/>
    <property type="match status" value="1"/>
</dbReference>
<dbReference type="GO" id="GO:0035556">
    <property type="term" value="P:intracellular signal transduction"/>
    <property type="evidence" value="ECO:0000318"/>
    <property type="project" value="GO_Central"/>
</dbReference>
<dbReference type="Proteomes" id="UP000001646">
    <property type="component" value="Chromosome 2"/>
</dbReference>
<reference evidence="5 6" key="1">
    <citation type="submission" date="2009-12" db="EMBL/GenBank/DDBJ databases">
        <title>The Genome Sequence of Anolis carolinensis (Green Anole Lizard).</title>
        <authorList>
            <consortium name="The Genome Sequencing Platform"/>
            <person name="Di Palma F."/>
            <person name="Alfoldi J."/>
            <person name="Heiman D."/>
            <person name="Young S."/>
            <person name="Grabherr M."/>
            <person name="Johnson J."/>
            <person name="Lander E.S."/>
            <person name="Lindblad-Toh K."/>
        </authorList>
    </citation>
    <scope>NUCLEOTIDE SEQUENCE [LARGE SCALE GENOMIC DNA]</scope>
    <source>
        <strain evidence="5 6">JBL SC #1</strain>
    </source>
</reference>
<evidence type="ECO:0000259" key="4">
    <source>
        <dbReference type="PROSITE" id="PS50001"/>
    </source>
</evidence>
<feature type="compositionally biased region" description="Polar residues" evidence="3">
    <location>
        <begin position="51"/>
        <end position="73"/>
    </location>
</feature>
<accession>G1KRV5</accession>
<keyword evidence="6" id="KW-1185">Reference proteome</keyword>
<dbReference type="Ensembl" id="ENSACAT00000015976.4">
    <property type="protein sequence ID" value="ENSACAP00000015661.3"/>
    <property type="gene ID" value="ENSACAG00000015930.4"/>
</dbReference>
<dbReference type="PANTHER" id="PTHR14098">
    <property type="entry name" value="SH2 DOMAIN CONTAINING PROTEIN"/>
    <property type="match status" value="1"/>
</dbReference>
<name>G1KRV5_ANOCA</name>
<evidence type="ECO:0000256" key="2">
    <source>
        <dbReference type="PROSITE-ProRule" id="PRU00191"/>
    </source>
</evidence>
<dbReference type="FunFam" id="3.30.505.10:FF:000016">
    <property type="entry name" value="B-cell linker protein isoform 2"/>
    <property type="match status" value="1"/>
</dbReference>
<dbReference type="SUPFAM" id="SSF55550">
    <property type="entry name" value="SH2 domain"/>
    <property type="match status" value="1"/>
</dbReference>
<dbReference type="InterPro" id="IPR000980">
    <property type="entry name" value="SH2"/>
</dbReference>
<dbReference type="AlphaFoldDB" id="G1KRV5"/>
<feature type="region of interest" description="Disordered" evidence="3">
    <location>
        <begin position="34"/>
        <end position="87"/>
    </location>
</feature>
<organism evidence="5 6">
    <name type="scientific">Anolis carolinensis</name>
    <name type="common">Green anole</name>
    <name type="synonym">American chameleon</name>
    <dbReference type="NCBI Taxonomy" id="28377"/>
    <lineage>
        <taxon>Eukaryota</taxon>
        <taxon>Metazoa</taxon>
        <taxon>Chordata</taxon>
        <taxon>Craniata</taxon>
        <taxon>Vertebrata</taxon>
        <taxon>Euteleostomi</taxon>
        <taxon>Lepidosauria</taxon>
        <taxon>Squamata</taxon>
        <taxon>Bifurcata</taxon>
        <taxon>Unidentata</taxon>
        <taxon>Episquamata</taxon>
        <taxon>Toxicofera</taxon>
        <taxon>Iguania</taxon>
        <taxon>Dactyloidae</taxon>
        <taxon>Anolis</taxon>
    </lineage>
</organism>
<evidence type="ECO:0000313" key="5">
    <source>
        <dbReference type="Ensembl" id="ENSACAP00000015661.3"/>
    </source>
</evidence>
<dbReference type="GeneTree" id="ENSGT00940000156835"/>
<reference evidence="5" key="3">
    <citation type="submission" date="2025-09" db="UniProtKB">
        <authorList>
            <consortium name="Ensembl"/>
        </authorList>
    </citation>
    <scope>IDENTIFICATION</scope>
</reference>
<dbReference type="eggNOG" id="ENOG502QV3T">
    <property type="taxonomic scope" value="Eukaryota"/>
</dbReference>
<dbReference type="GO" id="GO:0005737">
    <property type="term" value="C:cytoplasm"/>
    <property type="evidence" value="ECO:0007669"/>
    <property type="project" value="UniProtKB-ARBA"/>
</dbReference>
<sequence length="222" mass="25099">MYYLFIAVLFSDAPQRPVPQPSLQAFNTFPSISKLQSKHSPLPPRGMPDSYTESGNSSTVSLPPRLQPSSIPPTYSKGPADGRPPLPVPNRPITQFPKAENEDMELCNKKWYAADITRPEAEIALRSINQDGTYLVRNSSRKTSEQPYVLMVLYNNKVYNIQIRYQQENNLYFLGTVMKANEEFTSVADIIDNFTRMPLLLIDGKDRCSRKQCVLKYAAGCL</sequence>
<feature type="domain" description="SH2" evidence="4">
    <location>
        <begin position="111"/>
        <end position="219"/>
    </location>
</feature>
<dbReference type="PROSITE" id="PS50001">
    <property type="entry name" value="SH2"/>
    <property type="match status" value="1"/>
</dbReference>
<evidence type="ECO:0000256" key="1">
    <source>
        <dbReference type="ARBA" id="ARBA00022999"/>
    </source>
</evidence>
<reference evidence="5" key="2">
    <citation type="submission" date="2025-08" db="UniProtKB">
        <authorList>
            <consortium name="Ensembl"/>
        </authorList>
    </citation>
    <scope>IDENTIFICATION</scope>
</reference>